<evidence type="ECO:0000313" key="3">
    <source>
        <dbReference type="EMBL" id="GAQ18765.1"/>
    </source>
</evidence>
<dbReference type="GO" id="GO:0009062">
    <property type="term" value="P:fatty acid catabolic process"/>
    <property type="evidence" value="ECO:0007669"/>
    <property type="project" value="InterPro"/>
</dbReference>
<dbReference type="CDD" id="cd05369">
    <property type="entry name" value="TER_DECR_SDR_a"/>
    <property type="match status" value="1"/>
</dbReference>
<proteinExistence type="predicted"/>
<name>A0A0U9I0L7_9BACI</name>
<dbReference type="Pfam" id="PF13561">
    <property type="entry name" value="adh_short_C2"/>
    <property type="match status" value="1"/>
</dbReference>
<dbReference type="PANTHER" id="PTHR43296">
    <property type="entry name" value="PEROXISOMAL 2,4-DIENOYL-COA REDUCTASE"/>
    <property type="match status" value="1"/>
</dbReference>
<dbReference type="InterPro" id="IPR045017">
    <property type="entry name" value="DECR2-like"/>
</dbReference>
<dbReference type="NCBIfam" id="NF005811">
    <property type="entry name" value="PRK07677.1"/>
    <property type="match status" value="1"/>
</dbReference>
<dbReference type="Gene3D" id="3.40.50.720">
    <property type="entry name" value="NAD(P)-binding Rossmann-like Domain"/>
    <property type="match status" value="1"/>
</dbReference>
<dbReference type="GO" id="GO:0008670">
    <property type="term" value="F:2,4-dienoyl-CoA reductase (NADPH) activity"/>
    <property type="evidence" value="ECO:0007669"/>
    <property type="project" value="InterPro"/>
</dbReference>
<gene>
    <name evidence="3" type="ORF">OPHB3_2721</name>
</gene>
<dbReference type="PANTHER" id="PTHR43296:SF2">
    <property type="entry name" value="PEROXISOMAL 2,4-DIENOYL-COA REDUCTASE [(3E)-ENOYL-COA-PRODUCING]"/>
    <property type="match status" value="1"/>
</dbReference>
<dbReference type="EMBL" id="BBXV01000032">
    <property type="protein sequence ID" value="GAQ18765.1"/>
    <property type="molecule type" value="Genomic_DNA"/>
</dbReference>
<dbReference type="GO" id="GO:0008206">
    <property type="term" value="P:bile acid metabolic process"/>
    <property type="evidence" value="ECO:0007669"/>
    <property type="project" value="UniProtKB-ARBA"/>
</dbReference>
<dbReference type="PRINTS" id="PR00080">
    <property type="entry name" value="SDRFAMILY"/>
</dbReference>
<dbReference type="PRINTS" id="PR00081">
    <property type="entry name" value="GDHRDH"/>
</dbReference>
<evidence type="ECO:0000256" key="2">
    <source>
        <dbReference type="ARBA" id="ARBA00023002"/>
    </source>
</evidence>
<dbReference type="InterPro" id="IPR036291">
    <property type="entry name" value="NAD(P)-bd_dom_sf"/>
</dbReference>
<protein>
    <submittedName>
        <fullName evidence="3">Short-chain dehydrogenase</fullName>
    </submittedName>
</protein>
<dbReference type="AlphaFoldDB" id="A0A0U9I0L7"/>
<keyword evidence="2" id="KW-0560">Oxidoreductase</keyword>
<dbReference type="InterPro" id="IPR002347">
    <property type="entry name" value="SDR_fam"/>
</dbReference>
<keyword evidence="1" id="KW-0521">NADP</keyword>
<reference evidence="4" key="1">
    <citation type="submission" date="2015-07" db="EMBL/GenBank/DDBJ databases">
        <title>Draft Genome Sequence of Oceanobacillus picturae Heshi-B3 that Was Isolated from Fermented Rice Bran with Aging Salted Mackerel, Which Was Named Heshiko as Traditional Fermented Seafood in Japan.</title>
        <authorList>
            <person name="Akuzawa S."/>
            <person name="Nakagawa J."/>
            <person name="Kanekatsu T."/>
            <person name="Kanesaki Y."/>
            <person name="Suzuki T."/>
        </authorList>
    </citation>
    <scope>NUCLEOTIDE SEQUENCE [LARGE SCALE GENOMIC DNA]</scope>
    <source>
        <strain evidence="4">Heshi-B3</strain>
    </source>
</reference>
<accession>A0A0U9I0L7</accession>
<dbReference type="FunFam" id="3.40.50.720:FF:000084">
    <property type="entry name" value="Short-chain dehydrogenase reductase"/>
    <property type="match status" value="1"/>
</dbReference>
<dbReference type="Proteomes" id="UP000052946">
    <property type="component" value="Unassembled WGS sequence"/>
</dbReference>
<evidence type="ECO:0000256" key="1">
    <source>
        <dbReference type="ARBA" id="ARBA00022857"/>
    </source>
</evidence>
<sequence>MTMQGQTVLITGSTSGMGKHMAAKFAAEGLNVVITGRDNDKLKAVKQELLEQVGGSIHAIQLDVRDPDSVKRVVEESVEHFGAINHLINNAAGNFIVPAEELSVNGWNSVINIVLNGTFYCSKEVGQYWIEQNIKGSIINMVATYAWNAGAGVVHSSAAKAGVLNMTRTLAVEWGTKYGIRVNAIAPGPIERTGGADKLFESEEAARRTIQSVPLRRLGKPEEIADLAHFMLSEKAAYMNGEVITLDGGQWLNKFPF</sequence>
<comment type="caution">
    <text evidence="3">The sequence shown here is derived from an EMBL/GenBank/DDBJ whole genome shotgun (WGS) entry which is preliminary data.</text>
</comment>
<organism evidence="3 4">
    <name type="scientific">Oceanobacillus picturae</name>
    <dbReference type="NCBI Taxonomy" id="171693"/>
    <lineage>
        <taxon>Bacteria</taxon>
        <taxon>Bacillati</taxon>
        <taxon>Bacillota</taxon>
        <taxon>Bacilli</taxon>
        <taxon>Bacillales</taxon>
        <taxon>Bacillaceae</taxon>
        <taxon>Oceanobacillus</taxon>
    </lineage>
</organism>
<evidence type="ECO:0000313" key="4">
    <source>
        <dbReference type="Proteomes" id="UP000052946"/>
    </source>
</evidence>
<dbReference type="SUPFAM" id="SSF51735">
    <property type="entry name" value="NAD(P)-binding Rossmann-fold domains"/>
    <property type="match status" value="1"/>
</dbReference>
<reference evidence="3 4" key="2">
    <citation type="journal article" date="2016" name="Genome Announc.">
        <title>Draft Genome Sequence of Oceanobacillus picturae Heshi-B3, Isolated from Fermented Rice Bran in a Traditional Japanese Seafood Dish.</title>
        <authorList>
            <person name="Akuzawa S."/>
            <person name="Nagaoka J."/>
            <person name="Kanekatsu M."/>
            <person name="Kanesaki Y."/>
            <person name="Suzuki T."/>
        </authorList>
    </citation>
    <scope>NUCLEOTIDE SEQUENCE [LARGE SCALE GENOMIC DNA]</scope>
    <source>
        <strain evidence="3 4">Heshi-B3</strain>
    </source>
</reference>